<keyword evidence="4 6" id="KW-1133">Transmembrane helix</keyword>
<evidence type="ECO:0000256" key="4">
    <source>
        <dbReference type="ARBA" id="ARBA00022989"/>
    </source>
</evidence>
<evidence type="ECO:0000256" key="6">
    <source>
        <dbReference type="SAM" id="Phobius"/>
    </source>
</evidence>
<feature type="transmembrane region" description="Helical" evidence="6">
    <location>
        <begin position="272"/>
        <end position="289"/>
    </location>
</feature>
<dbReference type="Proteomes" id="UP000054172">
    <property type="component" value="Unassembled WGS sequence"/>
</dbReference>
<evidence type="ECO:0000256" key="2">
    <source>
        <dbReference type="ARBA" id="ARBA00022475"/>
    </source>
</evidence>
<evidence type="ECO:0000256" key="3">
    <source>
        <dbReference type="ARBA" id="ARBA00022692"/>
    </source>
</evidence>
<feature type="transmembrane region" description="Helical" evidence="6">
    <location>
        <begin position="120"/>
        <end position="138"/>
    </location>
</feature>
<dbReference type="AlphaFoldDB" id="A0A0Q4B7G0"/>
<feature type="transmembrane region" description="Helical" evidence="6">
    <location>
        <begin position="95"/>
        <end position="113"/>
    </location>
</feature>
<comment type="caution">
    <text evidence="8">The sequence shown here is derived from an EMBL/GenBank/DDBJ whole genome shotgun (WGS) entry which is preliminary data.</text>
</comment>
<organism evidence="8 9">
    <name type="scientific">Candidatus [Bacteroides] periocalifornicus</name>
    <dbReference type="NCBI Taxonomy" id="1702214"/>
    <lineage>
        <taxon>Bacteria</taxon>
        <taxon>Pseudomonadati</taxon>
        <taxon>Bacteroidota</taxon>
    </lineage>
</organism>
<comment type="subcellular location">
    <subcellularLocation>
        <location evidence="1">Cell membrane</location>
        <topology evidence="1">Multi-pass membrane protein</topology>
    </subcellularLocation>
</comment>
<sequence length="309" mass="33068">MRLLARLALLLVAIIWGSTLVVSKSTTGTIHPNLLIALRFLISVVVLGLVFLPRLKRIDWGYVRSGAIIGLFLFLAHSAQTIGVTDAEGMPGRSGFLSAAYCVIVPFLVWAVNRVRPDRYNIIAAVLCITGIGFVSFGEVPSEQLAASSVVGFTLPDALALLSGIFFAAHIVTIERFSRGKDPILITIMQFVFAGIFAAITVMVQDPHCLATAQWSVATPAIFYLAVVATAIALLLQNLGQKYTDPSSAAIILGTESIFCVVFGVFVSDEKVTPMLAVGFVLIFLAIIVSETKLSFLHSAKGAALRAKD</sequence>
<dbReference type="STRING" id="1702214.AL399_04425"/>
<reference evidence="8" key="1">
    <citation type="submission" date="2015-08" db="EMBL/GenBank/DDBJ databases">
        <title>Candidatus Bacteriodes Periocalifornicus.</title>
        <authorList>
            <person name="McLean J.S."/>
            <person name="Kelley S."/>
        </authorList>
    </citation>
    <scope>NUCLEOTIDE SEQUENCE [LARGE SCALE GENOMIC DNA]</scope>
    <source>
        <strain evidence="8">12B</strain>
    </source>
</reference>
<feature type="transmembrane region" description="Helical" evidence="6">
    <location>
        <begin position="184"/>
        <end position="205"/>
    </location>
</feature>
<proteinExistence type="predicted"/>
<dbReference type="PANTHER" id="PTHR42920">
    <property type="entry name" value="OS03G0707200 PROTEIN-RELATED"/>
    <property type="match status" value="1"/>
</dbReference>
<name>A0A0Q4B7G0_9BACT</name>
<evidence type="ECO:0000313" key="8">
    <source>
        <dbReference type="EMBL" id="KQM08976.1"/>
    </source>
</evidence>
<gene>
    <name evidence="8" type="ORF">AL399_04425</name>
</gene>
<keyword evidence="2" id="KW-1003">Cell membrane</keyword>
<dbReference type="InterPro" id="IPR000620">
    <property type="entry name" value="EamA_dom"/>
</dbReference>
<feature type="transmembrane region" description="Helical" evidence="6">
    <location>
        <begin position="150"/>
        <end position="172"/>
    </location>
</feature>
<protein>
    <recommendedName>
        <fullName evidence="7">EamA domain-containing protein</fullName>
    </recommendedName>
</protein>
<feature type="domain" description="EamA" evidence="7">
    <location>
        <begin position="7"/>
        <end position="136"/>
    </location>
</feature>
<evidence type="ECO:0000259" key="7">
    <source>
        <dbReference type="Pfam" id="PF00892"/>
    </source>
</evidence>
<dbReference type="GO" id="GO:0005886">
    <property type="term" value="C:plasma membrane"/>
    <property type="evidence" value="ECO:0007669"/>
    <property type="project" value="UniProtKB-SubCell"/>
</dbReference>
<feature type="transmembrane region" description="Helical" evidence="6">
    <location>
        <begin position="33"/>
        <end position="53"/>
    </location>
</feature>
<dbReference type="PATRIC" id="fig|1702214.3.peg.1656"/>
<dbReference type="InterPro" id="IPR037185">
    <property type="entry name" value="EmrE-like"/>
</dbReference>
<keyword evidence="9" id="KW-1185">Reference proteome</keyword>
<evidence type="ECO:0000256" key="5">
    <source>
        <dbReference type="ARBA" id="ARBA00023136"/>
    </source>
</evidence>
<dbReference type="SUPFAM" id="SSF103481">
    <property type="entry name" value="Multidrug resistance efflux transporter EmrE"/>
    <property type="match status" value="2"/>
</dbReference>
<feature type="transmembrane region" description="Helical" evidence="6">
    <location>
        <begin position="65"/>
        <end position="83"/>
    </location>
</feature>
<evidence type="ECO:0000256" key="1">
    <source>
        <dbReference type="ARBA" id="ARBA00004651"/>
    </source>
</evidence>
<accession>A0A0Q4B7G0</accession>
<feature type="domain" description="EamA" evidence="7">
    <location>
        <begin position="157"/>
        <end position="289"/>
    </location>
</feature>
<evidence type="ECO:0000313" key="9">
    <source>
        <dbReference type="Proteomes" id="UP000054172"/>
    </source>
</evidence>
<feature type="transmembrane region" description="Helical" evidence="6">
    <location>
        <begin position="217"/>
        <end position="236"/>
    </location>
</feature>
<dbReference type="EMBL" id="LIIK01000016">
    <property type="protein sequence ID" value="KQM08976.1"/>
    <property type="molecule type" value="Genomic_DNA"/>
</dbReference>
<keyword evidence="3 6" id="KW-0812">Transmembrane</keyword>
<dbReference type="Pfam" id="PF00892">
    <property type="entry name" value="EamA"/>
    <property type="match status" value="2"/>
</dbReference>
<dbReference type="PANTHER" id="PTHR42920:SF5">
    <property type="entry name" value="EAMA DOMAIN-CONTAINING PROTEIN"/>
    <property type="match status" value="1"/>
</dbReference>
<dbReference type="InterPro" id="IPR051258">
    <property type="entry name" value="Diverse_Substrate_Transporter"/>
</dbReference>
<keyword evidence="5 6" id="KW-0472">Membrane</keyword>
<feature type="transmembrane region" description="Helical" evidence="6">
    <location>
        <begin position="248"/>
        <end position="266"/>
    </location>
</feature>